<dbReference type="BioGRID-ORCS" id="318649">
    <property type="hits" value="0 hits in 3 CRISPR screens"/>
</dbReference>
<feature type="transmembrane region" description="Helical" evidence="7">
    <location>
        <begin position="94"/>
        <end position="113"/>
    </location>
</feature>
<evidence type="ECO:0000313" key="9">
    <source>
        <dbReference type="FlyBase" id="FBgn0051262"/>
    </source>
</evidence>
<dbReference type="VEuPathDB" id="VectorBase:FBgn0051262"/>
<dbReference type="RefSeq" id="NP_001163634.1">
    <property type="nucleotide sequence ID" value="NM_001170163.1"/>
</dbReference>
<keyword evidence="10" id="KW-1185">Reference proteome</keyword>
<name>E1JIN1_DROME</name>
<dbReference type="OrthoDB" id="196131at2759"/>
<dbReference type="InterPro" id="IPR038377">
    <property type="entry name" value="Na/Glc_symporter_sf"/>
</dbReference>
<reference evidence="8 10" key="9">
    <citation type="journal article" date="2015" name="G3 (Bethesda)">
        <title>Gene Model Annotations for Drosophila melanogaster: Impact of High-Throughput Data.</title>
        <authorList>
            <consortium name="FlyBase Consortium"/>
            <person name="Matthews B.B."/>
            <person name="Dos Santos G."/>
            <person name="Crosby M.A."/>
            <person name="Emmert D.B."/>
            <person name="St Pierre S.E."/>
            <person name="Gramates L.S."/>
            <person name="Zhou P."/>
            <person name="Schroeder A.J."/>
            <person name="Falls K."/>
            <person name="Strelets V."/>
            <person name="Russo S.M."/>
            <person name="Gelbart W.M."/>
            <person name="null"/>
        </authorList>
    </citation>
    <scope>NUCLEOTIDE SEQUENCE [LARGE SCALE GENOMIC DNA]</scope>
    <source>
        <strain evidence="10">Berkeley</strain>
    </source>
</reference>
<keyword evidence="5" id="KW-0406">Ion transport</keyword>
<dbReference type="PANTHER" id="PTHR42985:SF41">
    <property type="entry name" value="GH19970P-RELATED"/>
    <property type="match status" value="1"/>
</dbReference>
<dbReference type="AGR" id="FB:FBgn0051262"/>
<dbReference type="GeneID" id="318649"/>
<dbReference type="Gene3D" id="1.20.1730.10">
    <property type="entry name" value="Sodium/glucose cotransporter"/>
    <property type="match status" value="1"/>
</dbReference>
<keyword evidence="6" id="KW-0739">Sodium transport</keyword>
<keyword evidence="2" id="KW-0813">Transport</keyword>
<dbReference type="InterPro" id="IPR051163">
    <property type="entry name" value="Sodium:Solute_Symporter_SSF"/>
</dbReference>
<protein>
    <submittedName>
        <fullName evidence="8">Uncharacterized protein, isoform D</fullName>
    </submittedName>
</protein>
<dbReference type="PANTHER" id="PTHR42985">
    <property type="entry name" value="SODIUM-COUPLED MONOCARBOXYLATE TRANSPORTER"/>
    <property type="match status" value="1"/>
</dbReference>
<evidence type="ECO:0000256" key="5">
    <source>
        <dbReference type="ARBA" id="ARBA00023065"/>
    </source>
</evidence>
<reference evidence="8 10" key="3">
    <citation type="journal article" date="2002" name="Genome Biol.">
        <title>Annotation of the Drosophila melanogaster euchromatic genome: a systematic review.</title>
        <authorList>
            <person name="Misra S."/>
            <person name="Crosby M.A."/>
            <person name="Mungall C.J."/>
            <person name="Matthews B.B."/>
            <person name="Campbell K.S."/>
            <person name="Hradecky P."/>
            <person name="Huang Y."/>
            <person name="Kaminker J.S."/>
            <person name="Millburn G.H."/>
            <person name="Prochnik S.E."/>
            <person name="Smith C.D."/>
            <person name="Tupy J.L."/>
            <person name="Whitfied E.J."/>
            <person name="Bayraktaroglu L."/>
            <person name="Berman B.P."/>
            <person name="Bettencourt B.R."/>
            <person name="Celniker S.E."/>
            <person name="de Grey A.D."/>
            <person name="Drysdale R.A."/>
            <person name="Harris N.L."/>
            <person name="Richter J."/>
            <person name="Russo S."/>
            <person name="Schroeder A.J."/>
            <person name="Shu S.Q."/>
            <person name="Stapleton M."/>
            <person name="Yamada C."/>
            <person name="Ashburner M."/>
            <person name="Gelbart W.M."/>
            <person name="Rubin G.M."/>
            <person name="Lewis S.E."/>
        </authorList>
    </citation>
    <scope>GENOME REANNOTATION</scope>
    <source>
        <strain evidence="10">Berkeley</strain>
    </source>
</reference>
<reference evidence="8 10" key="5">
    <citation type="journal article" date="2002" name="Genome Biol.">
        <title>Heterochromatic sequences in a Drosophila whole-genome shotgun assembly.</title>
        <authorList>
            <person name="Hoskins R.A."/>
            <person name="Smith C.D."/>
            <person name="Carlson J.W."/>
            <person name="Carvalho A.B."/>
            <person name="Halpern A."/>
            <person name="Kaminker J.S."/>
            <person name="Kennedy C."/>
            <person name="Mungall C.J."/>
            <person name="Sullivan B.A."/>
            <person name="Sutton G.G."/>
            <person name="Yasuhara J.C."/>
            <person name="Wakimoto B.T."/>
            <person name="Myers E.W."/>
            <person name="Celniker S.E."/>
            <person name="Rubin G.M."/>
            <person name="Karpen G.H."/>
        </authorList>
    </citation>
    <scope>NUCLEOTIDE SEQUENCE [LARGE SCALE GENOMIC DNA]</scope>
    <source>
        <strain evidence="10">Berkeley</strain>
    </source>
</reference>
<reference evidence="8 10" key="11">
    <citation type="journal article" date="2015" name="Genome Res.">
        <title>The Release 6 reference sequence of the Drosophila melanogaster genome.</title>
        <authorList>
            <person name="Hoskins R.A."/>
            <person name="Carlson J.W."/>
            <person name="Wan K.H."/>
            <person name="Park S."/>
            <person name="Mendez I."/>
            <person name="Galle S.E."/>
            <person name="Booth B.W."/>
            <person name="Pfeiffer B.D."/>
            <person name="George R.A."/>
            <person name="Svirskas R."/>
            <person name="Krzywinski M."/>
            <person name="Schein J."/>
            <person name="Accardo M.C."/>
            <person name="Damia E."/>
            <person name="Messina G."/>
            <person name="Mendez-Lago M."/>
            <person name="de Pablos B."/>
            <person name="Demakova O.V."/>
            <person name="Andreyeva E.N."/>
            <person name="Boldyreva L.V."/>
            <person name="Marra M."/>
            <person name="Carvalho A.B."/>
            <person name="Dimitri P."/>
            <person name="Villasante A."/>
            <person name="Zhimulev I.F."/>
            <person name="Rubin G.M."/>
            <person name="Karpen G.H."/>
            <person name="Celniker S.E."/>
        </authorList>
    </citation>
    <scope>NUCLEOTIDE SEQUENCE [LARGE SCALE GENOMIC DNA]</scope>
    <source>
        <strain evidence="10">Berkeley</strain>
    </source>
</reference>
<sequence>MDNYRFGTVDYLVLVAMTLLSTGTGIYFGALKKKHKNKKSVSEDNRRTNFGSEKIDEYLMGSRNMKVIPVSITLYRVTSIIGTPSEIYHYGTQYYLIIVAIILQGIAFSYVYLPVYSALQIGSAYEVG</sequence>
<gene>
    <name evidence="8" type="primary">dSLC5A14</name>
    <name evidence="8" type="synonym">Dmel\CG31262</name>
    <name evidence="8 9" type="ORF">CG31262</name>
    <name evidence="8" type="ORF">Dmel_CG31262</name>
</gene>
<dbReference type="HOGENOM" id="CLU_018808_7_1_1"/>
<dbReference type="DNASU" id="318649"/>
<dbReference type="ExpressionAtlas" id="E1JIN1">
    <property type="expression patterns" value="baseline and differential"/>
</dbReference>
<organism evidence="8 10">
    <name type="scientific">Drosophila melanogaster</name>
    <name type="common">Fruit fly</name>
    <dbReference type="NCBI Taxonomy" id="7227"/>
    <lineage>
        <taxon>Eukaryota</taxon>
        <taxon>Metazoa</taxon>
        <taxon>Ecdysozoa</taxon>
        <taxon>Arthropoda</taxon>
        <taxon>Hexapoda</taxon>
        <taxon>Insecta</taxon>
        <taxon>Pterygota</taxon>
        <taxon>Neoptera</taxon>
        <taxon>Endopterygota</taxon>
        <taxon>Diptera</taxon>
        <taxon>Brachycera</taxon>
        <taxon>Muscomorpha</taxon>
        <taxon>Ephydroidea</taxon>
        <taxon>Drosophilidae</taxon>
        <taxon>Drosophila</taxon>
        <taxon>Sophophora</taxon>
    </lineage>
</organism>
<reference evidence="8 10" key="2">
    <citation type="journal article" date="2002" name="Genome Biol.">
        <title>Finishing a whole-genome shotgun: release 3 of the Drosophila melanogaster euchromatic genome sequence.</title>
        <authorList>
            <person name="Celniker S.E."/>
            <person name="Wheeler D.A."/>
            <person name="Kronmiller B."/>
            <person name="Carlson J.W."/>
            <person name="Halpern A."/>
            <person name="Patel S."/>
            <person name="Adams M."/>
            <person name="Champe M."/>
            <person name="Dugan S.P."/>
            <person name="Frise E."/>
            <person name="Hodgson A."/>
            <person name="George R.A."/>
            <person name="Hoskins R.A."/>
            <person name="Laverty T."/>
            <person name="Muzny D.M."/>
            <person name="Nelson C.R."/>
            <person name="Pacleb J.M."/>
            <person name="Park S."/>
            <person name="Pfeiffer B.D."/>
            <person name="Richards S."/>
            <person name="Sodergren E.J."/>
            <person name="Svirskas R."/>
            <person name="Tabor P.E."/>
            <person name="Wan K."/>
            <person name="Stapleton M."/>
            <person name="Sutton G.G."/>
            <person name="Venter C."/>
            <person name="Weinstock G."/>
            <person name="Scherer S.E."/>
            <person name="Myers E.W."/>
            <person name="Gibbs R.A."/>
            <person name="Rubin G.M."/>
        </authorList>
    </citation>
    <scope>NUCLEOTIDE SEQUENCE [LARGE SCALE GENOMIC DNA]</scope>
    <source>
        <strain evidence="10">Berkeley</strain>
    </source>
</reference>
<keyword evidence="7" id="KW-0472">Membrane</keyword>
<keyword evidence="7" id="KW-0812">Transmembrane</keyword>
<reference evidence="8 10" key="4">
    <citation type="journal article" date="2002" name="Genome Biol.">
        <title>The transposable elements of the Drosophila melanogaster euchromatin: a genomics perspective.</title>
        <authorList>
            <person name="Kaminker J.S."/>
            <person name="Bergman C.M."/>
            <person name="Kronmiller B."/>
            <person name="Carlson J."/>
            <person name="Svirskas R."/>
            <person name="Patel S."/>
            <person name="Frise E."/>
            <person name="Wheeler D.A."/>
            <person name="Lewis S.E."/>
            <person name="Rubin G.M."/>
            <person name="Ashburner M."/>
            <person name="Celniker S.E."/>
        </authorList>
    </citation>
    <scope>NUCLEOTIDE SEQUENCE [LARGE SCALE GENOMIC DNA]</scope>
    <source>
        <strain evidence="10">Berkeley</strain>
    </source>
</reference>
<evidence type="ECO:0000256" key="6">
    <source>
        <dbReference type="ARBA" id="ARBA00023201"/>
    </source>
</evidence>
<dbReference type="GO" id="GO:0006814">
    <property type="term" value="P:sodium ion transport"/>
    <property type="evidence" value="ECO:0007669"/>
    <property type="project" value="UniProtKB-KW"/>
</dbReference>
<keyword evidence="4" id="KW-0915">Sodium</keyword>
<reference evidence="8 10" key="1">
    <citation type="journal article" date="2000" name="Science">
        <title>The genome sequence of Drosophila melanogaster.</title>
        <authorList>
            <person name="Adams M.D."/>
            <person name="Celniker S.E."/>
            <person name="Holt R.A."/>
            <person name="Evans C.A."/>
            <person name="Gocayne J.D."/>
            <person name="Amanatides P.G."/>
            <person name="Scherer S.E."/>
            <person name="Li P.W."/>
            <person name="Hoskins R.A."/>
            <person name="Galle R.F."/>
            <person name="George R.A."/>
            <person name="Lewis S.E."/>
            <person name="Richards S."/>
            <person name="Ashburner M."/>
            <person name="Henderson S.N."/>
            <person name="Sutton G.G."/>
            <person name="Wortman J.R."/>
            <person name="Yandell M.D."/>
            <person name="Zhang Q."/>
            <person name="Chen L.X."/>
            <person name="Brandon R.C."/>
            <person name="Rogers Y.H."/>
            <person name="Blazej R.G."/>
            <person name="Champe M."/>
            <person name="Pfeiffer B.D."/>
            <person name="Wan K.H."/>
            <person name="Doyle C."/>
            <person name="Baxter E.G."/>
            <person name="Helt G."/>
            <person name="Nelson C.R."/>
            <person name="Gabor G.L."/>
            <person name="Abril J.F."/>
            <person name="Agbayani A."/>
            <person name="An H.J."/>
            <person name="Andrews-Pfannkoch C."/>
            <person name="Baldwin D."/>
            <person name="Ballew R.M."/>
            <person name="Basu A."/>
            <person name="Baxendale J."/>
            <person name="Bayraktaroglu L."/>
            <person name="Beasley E.M."/>
            <person name="Beeson K.Y."/>
            <person name="Benos P.V."/>
            <person name="Berman B.P."/>
            <person name="Bhandari D."/>
            <person name="Bolshakov S."/>
            <person name="Borkova D."/>
            <person name="Botchan M.R."/>
            <person name="Bouck J."/>
            <person name="Brokstein P."/>
            <person name="Brottier P."/>
            <person name="Burtis K.C."/>
            <person name="Busam D.A."/>
            <person name="Butler H."/>
            <person name="Cadieu E."/>
            <person name="Center A."/>
            <person name="Chandra I."/>
            <person name="Cherry J.M."/>
            <person name="Cawley S."/>
            <person name="Dahlke C."/>
            <person name="Davenport L.B."/>
            <person name="Davies P."/>
            <person name="de Pablos B."/>
            <person name="Delcher A."/>
            <person name="Deng Z."/>
            <person name="Mays A.D."/>
            <person name="Dew I."/>
            <person name="Dietz S.M."/>
            <person name="Dodson K."/>
            <person name="Doup L.E."/>
            <person name="Downes M."/>
            <person name="Dugan-Rocha S."/>
            <person name="Dunkov B.C."/>
            <person name="Dunn P."/>
            <person name="Durbin K.J."/>
            <person name="Evangelista C.C."/>
            <person name="Ferraz C."/>
            <person name="Ferriera S."/>
            <person name="Fleischmann W."/>
            <person name="Fosler C."/>
            <person name="Gabrielian A.E."/>
            <person name="Garg N.S."/>
            <person name="Gelbart W.M."/>
            <person name="Glasser K."/>
            <person name="Glodek A."/>
            <person name="Gong F."/>
            <person name="Gorrell J.H."/>
            <person name="Gu Z."/>
            <person name="Guan P."/>
            <person name="Harris M."/>
            <person name="Harris N.L."/>
            <person name="Harvey D."/>
            <person name="Heiman T.J."/>
            <person name="Hernandez J.R."/>
            <person name="Houck J."/>
            <person name="Hostin D."/>
            <person name="Houston K.A."/>
            <person name="Howland T.J."/>
            <person name="Wei M.H."/>
            <person name="Ibegwam C."/>
            <person name="Jalali M."/>
            <person name="Kalush F."/>
            <person name="Karpen G.H."/>
            <person name="Ke Z."/>
            <person name="Kennison J.A."/>
            <person name="Ketchum K.A."/>
            <person name="Kimmel B.E."/>
            <person name="Kodira C.D."/>
            <person name="Kraft C."/>
            <person name="Kravitz S."/>
            <person name="Kulp D."/>
            <person name="Lai Z."/>
            <person name="Lasko P."/>
            <person name="Lei Y."/>
            <person name="Levitsky A.A."/>
            <person name="Li J."/>
            <person name="Li Z."/>
            <person name="Liang Y."/>
            <person name="Lin X."/>
            <person name="Liu X."/>
            <person name="Mattei B."/>
            <person name="McIntosh T.C."/>
            <person name="McLeod M.P."/>
            <person name="McPherson D."/>
            <person name="Merkulov G."/>
            <person name="Milshina N.V."/>
            <person name="Mobarry C."/>
            <person name="Morris J."/>
            <person name="Moshrefi A."/>
            <person name="Mount S.M."/>
            <person name="Moy M."/>
            <person name="Murphy B."/>
            <person name="Murphy L."/>
            <person name="Muzny D.M."/>
            <person name="Nelson D.L."/>
            <person name="Nelson D.R."/>
            <person name="Nelson K.A."/>
            <person name="Nixon K."/>
            <person name="Nusskern D.R."/>
            <person name="Pacleb J.M."/>
            <person name="Palazzolo M."/>
            <person name="Pittman G.S."/>
            <person name="Pan S."/>
            <person name="Pollard J."/>
            <person name="Puri V."/>
            <person name="Reese M.G."/>
            <person name="Reinert K."/>
            <person name="Remington K."/>
            <person name="Saunders R.D."/>
            <person name="Scheeler F."/>
            <person name="Shen H."/>
            <person name="Shue B.C."/>
            <person name="Siden-Kiamos I."/>
            <person name="Simpson M."/>
            <person name="Skupski M.P."/>
            <person name="Smith T."/>
            <person name="Spier E."/>
            <person name="Spradling A.C."/>
            <person name="Stapleton M."/>
            <person name="Strong R."/>
            <person name="Sun E."/>
            <person name="Svirskas R."/>
            <person name="Tector C."/>
            <person name="Turner R."/>
            <person name="Venter E."/>
            <person name="Wang A.H."/>
            <person name="Wang X."/>
            <person name="Wang Z.Y."/>
            <person name="Wassarman D.A."/>
            <person name="Weinstock G.M."/>
            <person name="Weissenbach J."/>
            <person name="Williams S.M."/>
            <person name="WoodageT"/>
            <person name="Worley K.C."/>
            <person name="Wu D."/>
            <person name="Yang S."/>
            <person name="Yao Q.A."/>
            <person name="Ye J."/>
            <person name="Yeh R.F."/>
            <person name="Zaveri J.S."/>
            <person name="Zhan M."/>
            <person name="Zhang G."/>
            <person name="Zhao Q."/>
            <person name="Zheng L."/>
            <person name="Zheng X.H."/>
            <person name="Zhong F.N."/>
            <person name="Zhong W."/>
            <person name="Zhou X."/>
            <person name="Zhu S."/>
            <person name="Zhu X."/>
            <person name="Smith H.O."/>
            <person name="Gibbs R.A."/>
            <person name="Myers E.W."/>
            <person name="Rubin G.M."/>
            <person name="Venter J.C."/>
        </authorList>
    </citation>
    <scope>NUCLEOTIDE SEQUENCE [LARGE SCALE GENOMIC DNA]</scope>
    <source>
        <strain evidence="10">Berkeley</strain>
    </source>
</reference>
<reference evidence="8 10" key="8">
    <citation type="journal article" date="2007" name="Science">
        <title>Sequence finishing and mapping of Drosophila melanogaster heterochromatin.</title>
        <authorList>
            <person name="Hoskins R.A."/>
            <person name="Carlson J.W."/>
            <person name="Kennedy C."/>
            <person name="Acevedo D."/>
            <person name="Evans-Holm M."/>
            <person name="Frise E."/>
            <person name="Wan K.H."/>
            <person name="Park S."/>
            <person name="Mendez-Lago M."/>
            <person name="Rossi F."/>
            <person name="Villasante A."/>
            <person name="Dimitri P."/>
            <person name="Karpen G.H."/>
            <person name="Celniker S.E."/>
        </authorList>
    </citation>
    <scope>NUCLEOTIDE SEQUENCE [LARGE SCALE GENOMIC DNA]</scope>
    <source>
        <strain evidence="10">Berkeley</strain>
    </source>
</reference>
<dbReference type="AlphaFoldDB" id="E1JIN1"/>
<evidence type="ECO:0000256" key="4">
    <source>
        <dbReference type="ARBA" id="ARBA00023053"/>
    </source>
</evidence>
<reference evidence="8 10" key="7">
    <citation type="journal article" date="2007" name="Science">
        <title>The Release 5.1 annotation of Drosophila melanogaster heterochromatin.</title>
        <authorList>
            <person name="Smith C.D."/>
            <person name="Shu S."/>
            <person name="Mungall C.J."/>
            <person name="Karpen G.H."/>
        </authorList>
    </citation>
    <scope>NUCLEOTIDE SEQUENCE [LARGE SCALE GENOMIC DNA]</scope>
    <source>
        <strain evidence="10">Berkeley</strain>
    </source>
</reference>
<reference evidence="8 10" key="10">
    <citation type="journal article" date="2015" name="G3 (Bethesda)">
        <title>Gene Model Annotations for Drosophila melanogaster: The Rule-Benders.</title>
        <authorList>
            <consortium name="FlyBase Consortium"/>
            <person name="Crosby M.A."/>
            <person name="Gramates L.S."/>
            <person name="Dos Santos G."/>
            <person name="Matthews B.B."/>
            <person name="St Pierre S.E."/>
            <person name="Zhou P."/>
            <person name="Schroeder A.J."/>
            <person name="Falls K."/>
            <person name="Emmert D.B."/>
            <person name="Russo S.M."/>
            <person name="Gelbart W.M."/>
            <person name="null"/>
        </authorList>
    </citation>
    <scope>NUCLEOTIDE SEQUENCE [LARGE SCALE GENOMIC DNA]</scope>
    <source>
        <strain evidence="10">Berkeley</strain>
    </source>
</reference>
<evidence type="ECO:0000313" key="10">
    <source>
        <dbReference type="Proteomes" id="UP000000803"/>
    </source>
</evidence>
<dbReference type="EMBL" id="AE014297">
    <property type="protein sequence ID" value="ACZ94930.1"/>
    <property type="molecule type" value="Genomic_DNA"/>
</dbReference>
<evidence type="ECO:0000256" key="7">
    <source>
        <dbReference type="SAM" id="Phobius"/>
    </source>
</evidence>
<keyword evidence="3" id="KW-1003">Cell membrane</keyword>
<proteinExistence type="predicted"/>
<dbReference type="FlyBase" id="FBgn0051262">
    <property type="gene designation" value="CG31262"/>
</dbReference>
<dbReference type="GO" id="GO:0005886">
    <property type="term" value="C:plasma membrane"/>
    <property type="evidence" value="ECO:0007669"/>
    <property type="project" value="UniProtKB-SubCell"/>
</dbReference>
<evidence type="ECO:0000313" key="8">
    <source>
        <dbReference type="EMBL" id="ACZ94930.1"/>
    </source>
</evidence>
<feature type="transmembrane region" description="Helical" evidence="7">
    <location>
        <begin position="12"/>
        <end position="30"/>
    </location>
</feature>
<reference evidence="8 10" key="6">
    <citation type="journal article" date="2005" name="PLoS Comput. Biol.">
        <title>Combined evidence annotation of transposable elements in genome sequences.</title>
        <authorList>
            <person name="Quesneville H."/>
            <person name="Bergman C.M."/>
            <person name="Andrieu O."/>
            <person name="Autard D."/>
            <person name="Nouaud D."/>
            <person name="Ashburner M."/>
            <person name="Anxolabehere D."/>
        </authorList>
    </citation>
    <scope>NUCLEOTIDE SEQUENCE [LARGE SCALE GENOMIC DNA]</scope>
    <source>
        <strain evidence="10">Berkeley</strain>
    </source>
</reference>
<evidence type="ECO:0000256" key="2">
    <source>
        <dbReference type="ARBA" id="ARBA00022448"/>
    </source>
</evidence>
<accession>E1JIN1</accession>
<comment type="subcellular location">
    <subcellularLocation>
        <location evidence="1">Cell membrane</location>
        <topology evidence="1">Multi-pass membrane protein</topology>
    </subcellularLocation>
</comment>
<evidence type="ECO:0000256" key="1">
    <source>
        <dbReference type="ARBA" id="ARBA00004651"/>
    </source>
</evidence>
<dbReference type="Proteomes" id="UP000000803">
    <property type="component" value="Chromosome 3R"/>
</dbReference>
<dbReference type="Bgee" id="FBgn0051262">
    <property type="expression patterns" value="Expressed in T neuron T2a (Drosophila) in insect head and 13 other cell types or tissues"/>
</dbReference>
<evidence type="ECO:0000256" key="3">
    <source>
        <dbReference type="ARBA" id="ARBA00022475"/>
    </source>
</evidence>
<keyword evidence="7" id="KW-1133">Transmembrane helix</keyword>